<dbReference type="Proteomes" id="UP000593892">
    <property type="component" value="Chromosome"/>
</dbReference>
<dbReference type="Gene3D" id="3.40.50.300">
    <property type="entry name" value="P-loop containing nucleotide triphosphate hydrolases"/>
    <property type="match status" value="1"/>
</dbReference>
<dbReference type="PROSITE" id="PS00211">
    <property type="entry name" value="ABC_TRANSPORTER_1"/>
    <property type="match status" value="1"/>
</dbReference>
<evidence type="ECO:0000256" key="5">
    <source>
        <dbReference type="ARBA" id="ARBA00037066"/>
    </source>
</evidence>
<evidence type="ECO:0000313" key="8">
    <source>
        <dbReference type="Proteomes" id="UP000593892"/>
    </source>
</evidence>
<evidence type="ECO:0000256" key="3">
    <source>
        <dbReference type="ARBA" id="ARBA00022840"/>
    </source>
</evidence>
<evidence type="ECO:0000256" key="1">
    <source>
        <dbReference type="ARBA" id="ARBA00022448"/>
    </source>
</evidence>
<comment type="function">
    <text evidence="5">Part of the ABC transporter complex HmuTUV involved in hemin import. Responsible for energy coupling to the transport system.</text>
</comment>
<keyword evidence="8" id="KW-1185">Reference proteome</keyword>
<dbReference type="Pfam" id="PF00005">
    <property type="entry name" value="ABC_tran"/>
    <property type="match status" value="1"/>
</dbReference>
<keyword evidence="4" id="KW-1278">Translocase</keyword>
<reference evidence="7 8" key="1">
    <citation type="submission" date="2020-10" db="EMBL/GenBank/DDBJ databases">
        <title>Complete genome sequence of Paludibaculum fermentans P105T, a facultatively anaerobic acidobacterium capable of dissimilatory Fe(III) reduction.</title>
        <authorList>
            <person name="Dedysh S.N."/>
            <person name="Beletsky A.V."/>
            <person name="Kulichevskaya I.S."/>
            <person name="Mardanov A.V."/>
            <person name="Ravin N.V."/>
        </authorList>
    </citation>
    <scope>NUCLEOTIDE SEQUENCE [LARGE SCALE GENOMIC DNA]</scope>
    <source>
        <strain evidence="7 8">P105</strain>
    </source>
</reference>
<dbReference type="RefSeq" id="WP_194451950.1">
    <property type="nucleotide sequence ID" value="NZ_CP063849.1"/>
</dbReference>
<dbReference type="InterPro" id="IPR017871">
    <property type="entry name" value="ABC_transporter-like_CS"/>
</dbReference>
<dbReference type="InterPro" id="IPR003439">
    <property type="entry name" value="ABC_transporter-like_ATP-bd"/>
</dbReference>
<evidence type="ECO:0000256" key="2">
    <source>
        <dbReference type="ARBA" id="ARBA00022741"/>
    </source>
</evidence>
<feature type="domain" description="ABC transporter" evidence="6">
    <location>
        <begin position="5"/>
        <end position="239"/>
    </location>
</feature>
<dbReference type="AlphaFoldDB" id="A0A7S7NV24"/>
<dbReference type="SUPFAM" id="SSF52540">
    <property type="entry name" value="P-loop containing nucleoside triphosphate hydrolases"/>
    <property type="match status" value="1"/>
</dbReference>
<dbReference type="CDD" id="cd03214">
    <property type="entry name" value="ABC_Iron-Siderophores_B12_Hemin"/>
    <property type="match status" value="1"/>
</dbReference>
<dbReference type="FunFam" id="3.40.50.300:FF:000134">
    <property type="entry name" value="Iron-enterobactin ABC transporter ATP-binding protein"/>
    <property type="match status" value="1"/>
</dbReference>
<name>A0A7S7NV24_PALFE</name>
<proteinExistence type="predicted"/>
<dbReference type="InterPro" id="IPR027417">
    <property type="entry name" value="P-loop_NTPase"/>
</dbReference>
<dbReference type="PROSITE" id="PS50893">
    <property type="entry name" value="ABC_TRANSPORTER_2"/>
    <property type="match status" value="1"/>
</dbReference>
<organism evidence="7 8">
    <name type="scientific">Paludibaculum fermentans</name>
    <dbReference type="NCBI Taxonomy" id="1473598"/>
    <lineage>
        <taxon>Bacteria</taxon>
        <taxon>Pseudomonadati</taxon>
        <taxon>Acidobacteriota</taxon>
        <taxon>Terriglobia</taxon>
        <taxon>Bryobacterales</taxon>
        <taxon>Bryobacteraceae</taxon>
        <taxon>Paludibaculum</taxon>
    </lineage>
</organism>
<evidence type="ECO:0000256" key="4">
    <source>
        <dbReference type="ARBA" id="ARBA00022967"/>
    </source>
</evidence>
<dbReference type="SMART" id="SM00382">
    <property type="entry name" value="AAA"/>
    <property type="match status" value="1"/>
</dbReference>
<gene>
    <name evidence="7" type="ORF">IRI77_10110</name>
</gene>
<keyword evidence="3 7" id="KW-0067">ATP-binding</keyword>
<dbReference type="PANTHER" id="PTHR42794">
    <property type="entry name" value="HEMIN IMPORT ATP-BINDING PROTEIN HMUV"/>
    <property type="match status" value="1"/>
</dbReference>
<protein>
    <submittedName>
        <fullName evidence="7">ABC transporter ATP-binding protein</fullName>
    </submittedName>
</protein>
<dbReference type="KEGG" id="pfer:IRI77_10110"/>
<evidence type="ECO:0000313" key="7">
    <source>
        <dbReference type="EMBL" id="QOY90285.1"/>
    </source>
</evidence>
<keyword evidence="2" id="KW-0547">Nucleotide-binding</keyword>
<dbReference type="PANTHER" id="PTHR42794:SF1">
    <property type="entry name" value="HEMIN IMPORT ATP-BINDING PROTEIN HMUV"/>
    <property type="match status" value="1"/>
</dbReference>
<sequence>MSVRYVLDRVGMRYGDIEVLADVTLTFDQPGMVALTGPNGAGKSTLLNIMSGLRGGFQGSCQLNGRNIAAWPRREFAREVALVPQSLKLDFPFTAEQVVLMGRTPYAGGLFESPEDWKAVERALELTDTTRFRHRDFRALSGGERQRVVLASALAQDPRALLLDEPTTFLDLQHQLSIYELLRNLAREGLLVIAVTHDLNLAAAYSDRVVALKNGRVAADADPCSALATDKIKDVFGVQAEWLQRADGKPWIAYGD</sequence>
<dbReference type="GO" id="GO:0016887">
    <property type="term" value="F:ATP hydrolysis activity"/>
    <property type="evidence" value="ECO:0007669"/>
    <property type="project" value="InterPro"/>
</dbReference>
<dbReference type="GO" id="GO:0005524">
    <property type="term" value="F:ATP binding"/>
    <property type="evidence" value="ECO:0007669"/>
    <property type="project" value="UniProtKB-KW"/>
</dbReference>
<evidence type="ECO:0000259" key="6">
    <source>
        <dbReference type="PROSITE" id="PS50893"/>
    </source>
</evidence>
<dbReference type="EMBL" id="CP063849">
    <property type="protein sequence ID" value="QOY90285.1"/>
    <property type="molecule type" value="Genomic_DNA"/>
</dbReference>
<dbReference type="InterPro" id="IPR003593">
    <property type="entry name" value="AAA+_ATPase"/>
</dbReference>
<keyword evidence="1" id="KW-0813">Transport</keyword>
<accession>A0A7S7NV24</accession>